<proteinExistence type="predicted"/>
<keyword evidence="4" id="KW-0067">ATP-binding</keyword>
<dbReference type="PROSITE" id="PS51194">
    <property type="entry name" value="HELICASE_CTER"/>
    <property type="match status" value="1"/>
</dbReference>
<dbReference type="GO" id="GO:0004386">
    <property type="term" value="F:helicase activity"/>
    <property type="evidence" value="ECO:0007669"/>
    <property type="project" value="UniProtKB-KW"/>
</dbReference>
<dbReference type="SMART" id="SM00487">
    <property type="entry name" value="DEXDc"/>
    <property type="match status" value="1"/>
</dbReference>
<dbReference type="SMART" id="SM00490">
    <property type="entry name" value="HELICc"/>
    <property type="match status" value="1"/>
</dbReference>
<keyword evidence="3" id="KW-0347">Helicase</keyword>
<evidence type="ECO:0000259" key="5">
    <source>
        <dbReference type="PROSITE" id="PS51192"/>
    </source>
</evidence>
<dbReference type="AlphaFoldDB" id="A0A085W7R5"/>
<dbReference type="RefSeq" id="WP_083968990.1">
    <property type="nucleotide sequence ID" value="NZ_JMCB01000016.1"/>
</dbReference>
<dbReference type="InterPro" id="IPR014001">
    <property type="entry name" value="Helicase_ATP-bd"/>
</dbReference>
<dbReference type="OrthoDB" id="9815222at2"/>
<dbReference type="InterPro" id="IPR001650">
    <property type="entry name" value="Helicase_C-like"/>
</dbReference>
<dbReference type="Proteomes" id="UP000028725">
    <property type="component" value="Unassembled WGS sequence"/>
</dbReference>
<dbReference type="InterPro" id="IPR011545">
    <property type="entry name" value="DEAD/DEAH_box_helicase_dom"/>
</dbReference>
<evidence type="ECO:0000313" key="7">
    <source>
        <dbReference type="EMBL" id="KFE63728.1"/>
    </source>
</evidence>
<evidence type="ECO:0000256" key="3">
    <source>
        <dbReference type="ARBA" id="ARBA00022806"/>
    </source>
</evidence>
<feature type="domain" description="Helicase C-terminal" evidence="6">
    <location>
        <begin position="554"/>
        <end position="740"/>
    </location>
</feature>
<keyword evidence="2" id="KW-0378">Hydrolase</keyword>
<dbReference type="STRING" id="394096.DB31_2496"/>
<dbReference type="Gene3D" id="3.40.50.300">
    <property type="entry name" value="P-loop containing nucleotide triphosphate hydrolases"/>
    <property type="match status" value="2"/>
</dbReference>
<evidence type="ECO:0000313" key="8">
    <source>
        <dbReference type="Proteomes" id="UP000028725"/>
    </source>
</evidence>
<gene>
    <name evidence="7" type="ORF">DB31_2496</name>
</gene>
<dbReference type="InterPro" id="IPR027417">
    <property type="entry name" value="P-loop_NTPase"/>
</dbReference>
<dbReference type="Pfam" id="PF00271">
    <property type="entry name" value="Helicase_C"/>
    <property type="match status" value="1"/>
</dbReference>
<dbReference type="Pfam" id="PF00270">
    <property type="entry name" value="DEAD"/>
    <property type="match status" value="1"/>
</dbReference>
<dbReference type="PATRIC" id="fig|394096.3.peg.6829"/>
<accession>A0A085W7R5</accession>
<dbReference type="PROSITE" id="PS51192">
    <property type="entry name" value="HELICASE_ATP_BIND_1"/>
    <property type="match status" value="1"/>
</dbReference>
<sequence>MDEFLQLAEAQEVSTLLSKVDTAELAVRLGIDTVTTPPKAEARLRVAAVTAFAQRINELGGSDFLRNDTDALDAVHEQAWRAVFYKWTGYLSAMEAQGASPSIDDLILAVASGLAARRPSDVRFMLHRPLVGTALARAATAQPMWDQRVRNDIGRSLVHLVRQRDHADVAESGEVIRQLMVNQKTAESQRFEQQSTKSGAFGLLGLYHLAEATIRTSEFLLSGAAGNGERKNRDFAPQLRRLLTRAEEYLELAGDPEALLWLTGVALVLECIRSDSLWTQARGISEGLDALLATITSNEREKPVFSLLPSQQEALRQHLLDPTRVAVVLQMPTSAGKTLLAEFAIVQAFEAYKTGTRAIYLCPTRALATQIRRTLGEDLARVGIQVSVAGSAFEEDPFELELLESSDGVIVATPEKLDLLLRAHPTWAETLRLVIVDEAHLLKDSERGVRLELLLANLRREHPATRLLLLTPFVENASQIASWLGESRGTPISVHWRPSRVLLGLATIKGGGKNRALTVEWKEPHESARKPDNLKVHVDVPAGLVNSAQDRVAYLYERFSKLGTVLTICSNSRVAAEQVASKVAFAQPVLASTTPALRVAIALARHDYGDESLLANCLERGVAFHHSALSPTLRYLVEDQIRAGTIKFVAATSTLAQGMNFPVAAVLVQSVHKPEGAGPLTPGEFWNIAGRAGRVGVADRGVIVFVNPQDREHWEKYSSSLSESLTSALLSILGQLGDGASLKELYKKHPELRPFIQYLAHAAATLGPAKATADLEELLQASLANRQVKSGVQAQRLRTIARSYLREIGGKNTGYLKIADTTGLGSFSFDSLFAQITHDEVLRSGPGEILRQRQRGLDHLVDALQWLPELNLAIGLGEGQMDVQAVARIVQGWMDGSPIHKLASEFRGKDLPEQTRKAGAYVYSKVSQTISWGAHAYLRGWSMRANIDVDKIPPKDAMLPTYIQYGVHSPEAAVASLLGVPRAFSQAVGDEFRHAHGALTPSAASKFKAFVETADVAQWERIVARCSLNVRAEDVRIIWRQMQGIAERG</sequence>
<dbReference type="EMBL" id="JMCB01000016">
    <property type="protein sequence ID" value="KFE63728.1"/>
    <property type="molecule type" value="Genomic_DNA"/>
</dbReference>
<feature type="domain" description="Helicase ATP-binding" evidence="5">
    <location>
        <begin position="318"/>
        <end position="492"/>
    </location>
</feature>
<protein>
    <recommendedName>
        <fullName evidence="9">DEAD/DEAH box helicase</fullName>
    </recommendedName>
</protein>
<dbReference type="GO" id="GO:0003676">
    <property type="term" value="F:nucleic acid binding"/>
    <property type="evidence" value="ECO:0007669"/>
    <property type="project" value="InterPro"/>
</dbReference>
<evidence type="ECO:0000256" key="4">
    <source>
        <dbReference type="ARBA" id="ARBA00022840"/>
    </source>
</evidence>
<dbReference type="PANTHER" id="PTHR47961:SF10">
    <property type="entry name" value="ATP-DEPENDENT DNA HELICASE HEL308"/>
    <property type="match status" value="1"/>
</dbReference>
<keyword evidence="1" id="KW-0547">Nucleotide-binding</keyword>
<dbReference type="PANTHER" id="PTHR47961">
    <property type="entry name" value="DNA POLYMERASE THETA, PUTATIVE (AFU_ORTHOLOGUE AFUA_1G05260)-RELATED"/>
    <property type="match status" value="1"/>
</dbReference>
<dbReference type="GO" id="GO:0016787">
    <property type="term" value="F:hydrolase activity"/>
    <property type="evidence" value="ECO:0007669"/>
    <property type="project" value="UniProtKB-KW"/>
</dbReference>
<keyword evidence="8" id="KW-1185">Reference proteome</keyword>
<dbReference type="CDD" id="cd17921">
    <property type="entry name" value="DEXHc_Ski2"/>
    <property type="match status" value="1"/>
</dbReference>
<evidence type="ECO:0000256" key="2">
    <source>
        <dbReference type="ARBA" id="ARBA00022801"/>
    </source>
</evidence>
<evidence type="ECO:0008006" key="9">
    <source>
        <dbReference type="Google" id="ProtNLM"/>
    </source>
</evidence>
<organism evidence="7 8">
    <name type="scientific">Hyalangium minutum</name>
    <dbReference type="NCBI Taxonomy" id="394096"/>
    <lineage>
        <taxon>Bacteria</taxon>
        <taxon>Pseudomonadati</taxon>
        <taxon>Myxococcota</taxon>
        <taxon>Myxococcia</taxon>
        <taxon>Myxococcales</taxon>
        <taxon>Cystobacterineae</taxon>
        <taxon>Archangiaceae</taxon>
        <taxon>Hyalangium</taxon>
    </lineage>
</organism>
<dbReference type="GO" id="GO:0005524">
    <property type="term" value="F:ATP binding"/>
    <property type="evidence" value="ECO:0007669"/>
    <property type="project" value="UniProtKB-KW"/>
</dbReference>
<evidence type="ECO:0000259" key="6">
    <source>
        <dbReference type="PROSITE" id="PS51194"/>
    </source>
</evidence>
<name>A0A085W7R5_9BACT</name>
<comment type="caution">
    <text evidence="7">The sequence shown here is derived from an EMBL/GenBank/DDBJ whole genome shotgun (WGS) entry which is preliminary data.</text>
</comment>
<evidence type="ECO:0000256" key="1">
    <source>
        <dbReference type="ARBA" id="ARBA00022741"/>
    </source>
</evidence>
<dbReference type="SUPFAM" id="SSF52540">
    <property type="entry name" value="P-loop containing nucleoside triphosphate hydrolases"/>
    <property type="match status" value="2"/>
</dbReference>
<reference evidence="7 8" key="1">
    <citation type="submission" date="2014-04" db="EMBL/GenBank/DDBJ databases">
        <title>Genome assembly of Hyalangium minutum DSM 14724.</title>
        <authorList>
            <person name="Sharma G."/>
            <person name="Subramanian S."/>
        </authorList>
    </citation>
    <scope>NUCLEOTIDE SEQUENCE [LARGE SCALE GENOMIC DNA]</scope>
    <source>
        <strain evidence="7 8">DSM 14724</strain>
    </source>
</reference>
<dbReference type="InterPro" id="IPR050474">
    <property type="entry name" value="Hel308_SKI2-like"/>
</dbReference>